<accession>A0ABX2N1C5</accession>
<organism evidence="2 3">
    <name type="scientific">Parasphingorhabdus flavimaris</name>
    <dbReference type="NCBI Taxonomy" id="266812"/>
    <lineage>
        <taxon>Bacteria</taxon>
        <taxon>Pseudomonadati</taxon>
        <taxon>Pseudomonadota</taxon>
        <taxon>Alphaproteobacteria</taxon>
        <taxon>Sphingomonadales</taxon>
        <taxon>Sphingomonadaceae</taxon>
        <taxon>Parasphingorhabdus</taxon>
    </lineage>
</organism>
<keyword evidence="1" id="KW-0732">Signal</keyword>
<proteinExistence type="predicted"/>
<evidence type="ECO:0000256" key="1">
    <source>
        <dbReference type="SAM" id="SignalP"/>
    </source>
</evidence>
<name>A0ABX2N1C5_9SPHN</name>
<gene>
    <name evidence="2" type="ORF">HUO14_06315</name>
</gene>
<feature type="chain" id="PRO_5045736204" evidence="1">
    <location>
        <begin position="25"/>
        <end position="234"/>
    </location>
</feature>
<protein>
    <submittedName>
        <fullName evidence="2">Uncharacterized protein</fullName>
    </submittedName>
</protein>
<reference evidence="2 3" key="1">
    <citation type="submission" date="2020-06" db="EMBL/GenBank/DDBJ databases">
        <authorList>
            <person name="Kim S.-J."/>
            <person name="Park S.-J."/>
        </authorList>
    </citation>
    <scope>NUCLEOTIDE SEQUENCE [LARGE SCALE GENOMIC DNA]</scope>
    <source>
        <strain evidence="2 3">SW-151</strain>
    </source>
</reference>
<keyword evidence="3" id="KW-1185">Reference proteome</keyword>
<evidence type="ECO:0000313" key="2">
    <source>
        <dbReference type="EMBL" id="NVD27515.1"/>
    </source>
</evidence>
<dbReference type="RefSeq" id="WP_176279033.1">
    <property type="nucleotide sequence ID" value="NZ_JABWMH010000002.1"/>
</dbReference>
<feature type="signal peptide" evidence="1">
    <location>
        <begin position="1"/>
        <end position="24"/>
    </location>
</feature>
<dbReference type="EMBL" id="JABWMH010000002">
    <property type="protein sequence ID" value="NVD27515.1"/>
    <property type="molecule type" value="Genomic_DNA"/>
</dbReference>
<dbReference type="Proteomes" id="UP000652427">
    <property type="component" value="Unassembled WGS sequence"/>
</dbReference>
<sequence length="234" mass="26046">MIKISPLFLSIAILFATVPATAFAQPEIGSRIDRSREGMTGFHDPMVQQSARAGINAIGRCKAENNRFRALKTLDHKYLSTEQAKSLNYIYKKVDYDDPCYIAKNIRFGFSTAPAVGSFSEFFLLRKYGEDDIASLASLTNLEWQQDMMKPRNAEELFGLCVVQSGREKIYALINTVPDTEAEGEAISAIMPLLGPCIRDGAEIAFDKTSLRAMLAFGLYRAVRQHAEMLEAAE</sequence>
<comment type="caution">
    <text evidence="2">The sequence shown here is derived from an EMBL/GenBank/DDBJ whole genome shotgun (WGS) entry which is preliminary data.</text>
</comment>
<evidence type="ECO:0000313" key="3">
    <source>
        <dbReference type="Proteomes" id="UP000652427"/>
    </source>
</evidence>